<dbReference type="NCBIfam" id="NF004014">
    <property type="entry name" value="PRK05477.1-4"/>
    <property type="match status" value="1"/>
</dbReference>
<dbReference type="InterPro" id="IPR003789">
    <property type="entry name" value="Asn/Gln_tRNA_amidoTrase-B-like"/>
</dbReference>
<dbReference type="EC" id="6.3.5.-" evidence="10"/>
<dbReference type="FunFam" id="1.10.10.410:FF:000001">
    <property type="entry name" value="Aspartyl/glutamyl-tRNA(Asn/Gln) amidotransferase subunit B"/>
    <property type="match status" value="1"/>
</dbReference>
<comment type="similarity">
    <text evidence="1 10">Belongs to the GatB/GatE family. GatB subfamily.</text>
</comment>
<dbReference type="GO" id="GO:0050567">
    <property type="term" value="F:glutaminyl-tRNA synthase (glutamine-hydrolyzing) activity"/>
    <property type="evidence" value="ECO:0007669"/>
    <property type="project" value="UniProtKB-UniRule"/>
</dbReference>
<protein>
    <recommendedName>
        <fullName evidence="10">Aspartyl/glutamyl-tRNA(Asn/Gln) amidotransferase subunit B</fullName>
        <shortName evidence="10">Asp/Glu-ADT subunit B</shortName>
        <ecNumber evidence="10">6.3.5.-</ecNumber>
    </recommendedName>
</protein>
<dbReference type="AlphaFoldDB" id="A0A1I0CJI5"/>
<dbReference type="Pfam" id="PF02934">
    <property type="entry name" value="GatB_N"/>
    <property type="match status" value="1"/>
</dbReference>
<dbReference type="OrthoDB" id="9804078at2"/>
<dbReference type="PANTHER" id="PTHR11659">
    <property type="entry name" value="GLUTAMYL-TRNA GLN AMIDOTRANSFERASE SUBUNIT B MITOCHONDRIAL AND PROKARYOTIC PET112-RELATED"/>
    <property type="match status" value="1"/>
</dbReference>
<dbReference type="InterPro" id="IPR042114">
    <property type="entry name" value="GatB_C_1"/>
</dbReference>
<keyword evidence="3 10" id="KW-0436">Ligase</keyword>
<dbReference type="InterPro" id="IPR018027">
    <property type="entry name" value="Asn/Gln_amidotransferase"/>
</dbReference>
<dbReference type="GO" id="GO:0050566">
    <property type="term" value="F:asparaginyl-tRNA synthase (glutamine-hydrolyzing) activity"/>
    <property type="evidence" value="ECO:0007669"/>
    <property type="project" value="RHEA"/>
</dbReference>
<dbReference type="SUPFAM" id="SSF89095">
    <property type="entry name" value="GatB/YqeY motif"/>
    <property type="match status" value="1"/>
</dbReference>
<keyword evidence="5 10" id="KW-0067">ATP-binding</keyword>
<comment type="catalytic activity">
    <reaction evidence="8 10">
        <text>L-aspartyl-tRNA(Asn) + L-glutamine + ATP + H2O = L-asparaginyl-tRNA(Asn) + L-glutamate + ADP + phosphate + 2 H(+)</text>
        <dbReference type="Rhea" id="RHEA:14513"/>
        <dbReference type="Rhea" id="RHEA-COMP:9674"/>
        <dbReference type="Rhea" id="RHEA-COMP:9677"/>
        <dbReference type="ChEBI" id="CHEBI:15377"/>
        <dbReference type="ChEBI" id="CHEBI:15378"/>
        <dbReference type="ChEBI" id="CHEBI:29985"/>
        <dbReference type="ChEBI" id="CHEBI:30616"/>
        <dbReference type="ChEBI" id="CHEBI:43474"/>
        <dbReference type="ChEBI" id="CHEBI:58359"/>
        <dbReference type="ChEBI" id="CHEBI:78515"/>
        <dbReference type="ChEBI" id="CHEBI:78516"/>
        <dbReference type="ChEBI" id="CHEBI:456216"/>
    </reaction>
</comment>
<dbReference type="PROSITE" id="PS01234">
    <property type="entry name" value="GATB"/>
    <property type="match status" value="1"/>
</dbReference>
<comment type="catalytic activity">
    <reaction evidence="9 10">
        <text>L-glutamyl-tRNA(Gln) + L-glutamine + ATP + H2O = L-glutaminyl-tRNA(Gln) + L-glutamate + ADP + phosphate + H(+)</text>
        <dbReference type="Rhea" id="RHEA:17521"/>
        <dbReference type="Rhea" id="RHEA-COMP:9681"/>
        <dbReference type="Rhea" id="RHEA-COMP:9684"/>
        <dbReference type="ChEBI" id="CHEBI:15377"/>
        <dbReference type="ChEBI" id="CHEBI:15378"/>
        <dbReference type="ChEBI" id="CHEBI:29985"/>
        <dbReference type="ChEBI" id="CHEBI:30616"/>
        <dbReference type="ChEBI" id="CHEBI:43474"/>
        <dbReference type="ChEBI" id="CHEBI:58359"/>
        <dbReference type="ChEBI" id="CHEBI:78520"/>
        <dbReference type="ChEBI" id="CHEBI:78521"/>
        <dbReference type="ChEBI" id="CHEBI:456216"/>
    </reaction>
</comment>
<dbReference type="RefSeq" id="WP_092352159.1">
    <property type="nucleotide sequence ID" value="NZ_CAPIQY010000020.1"/>
</dbReference>
<dbReference type="Pfam" id="PF02637">
    <property type="entry name" value="GatB_Yqey"/>
    <property type="match status" value="1"/>
</dbReference>
<keyword evidence="13" id="KW-1185">Reference proteome</keyword>
<evidence type="ECO:0000256" key="1">
    <source>
        <dbReference type="ARBA" id="ARBA00005306"/>
    </source>
</evidence>
<proteinExistence type="inferred from homology"/>
<dbReference type="GO" id="GO:0016740">
    <property type="term" value="F:transferase activity"/>
    <property type="evidence" value="ECO:0007669"/>
    <property type="project" value="UniProtKB-KW"/>
</dbReference>
<accession>A0A1I0CJI5</accession>
<organism evidence="12 13">
    <name type="scientific">Thomasclavelia cocleata</name>
    <dbReference type="NCBI Taxonomy" id="69824"/>
    <lineage>
        <taxon>Bacteria</taxon>
        <taxon>Bacillati</taxon>
        <taxon>Bacillota</taxon>
        <taxon>Erysipelotrichia</taxon>
        <taxon>Erysipelotrichales</taxon>
        <taxon>Coprobacillaceae</taxon>
        <taxon>Thomasclavelia</taxon>
    </lineage>
</organism>
<evidence type="ECO:0000313" key="12">
    <source>
        <dbReference type="EMBL" id="SET19719.1"/>
    </source>
</evidence>
<dbReference type="Gene3D" id="1.10.10.410">
    <property type="match status" value="1"/>
</dbReference>
<dbReference type="InterPro" id="IPR004413">
    <property type="entry name" value="GatB"/>
</dbReference>
<evidence type="ECO:0000256" key="10">
    <source>
        <dbReference type="HAMAP-Rule" id="MF_00121"/>
    </source>
</evidence>
<evidence type="ECO:0000259" key="11">
    <source>
        <dbReference type="SMART" id="SM00845"/>
    </source>
</evidence>
<evidence type="ECO:0000256" key="5">
    <source>
        <dbReference type="ARBA" id="ARBA00022840"/>
    </source>
</evidence>
<evidence type="ECO:0000256" key="8">
    <source>
        <dbReference type="ARBA" id="ARBA00047380"/>
    </source>
</evidence>
<dbReference type="NCBIfam" id="TIGR00133">
    <property type="entry name" value="gatB"/>
    <property type="match status" value="1"/>
</dbReference>
<dbReference type="InterPro" id="IPR023168">
    <property type="entry name" value="GatB_Yqey_C_2"/>
</dbReference>
<keyword evidence="12" id="KW-0808">Transferase</keyword>
<dbReference type="SMART" id="SM00845">
    <property type="entry name" value="GatB_Yqey"/>
    <property type="match status" value="1"/>
</dbReference>
<dbReference type="NCBIfam" id="NF004012">
    <property type="entry name" value="PRK05477.1-2"/>
    <property type="match status" value="1"/>
</dbReference>
<dbReference type="GO" id="GO:0005524">
    <property type="term" value="F:ATP binding"/>
    <property type="evidence" value="ECO:0007669"/>
    <property type="project" value="UniProtKB-KW"/>
</dbReference>
<gene>
    <name evidence="10" type="primary">gatB</name>
    <name evidence="12" type="ORF">SAMN04489758_10381</name>
</gene>
<evidence type="ECO:0000313" key="13">
    <source>
        <dbReference type="Proteomes" id="UP000198558"/>
    </source>
</evidence>
<evidence type="ECO:0000256" key="2">
    <source>
        <dbReference type="ARBA" id="ARBA00011123"/>
    </source>
</evidence>
<evidence type="ECO:0000256" key="4">
    <source>
        <dbReference type="ARBA" id="ARBA00022741"/>
    </source>
</evidence>
<comment type="function">
    <text evidence="7 10">Allows the formation of correctly charged Asn-tRNA(Asn) or Gln-tRNA(Gln) through the transamidation of misacylated Asp-tRNA(Asn) or Glu-tRNA(Gln) in organisms which lack either or both of asparaginyl-tRNA or glutaminyl-tRNA synthetases. The reaction takes place in the presence of glutamine and ATP through an activated phospho-Asp-tRNA(Asn) or phospho-Glu-tRNA(Gln).</text>
</comment>
<evidence type="ECO:0000256" key="3">
    <source>
        <dbReference type="ARBA" id="ARBA00022598"/>
    </source>
</evidence>
<dbReference type="Gene3D" id="1.10.150.380">
    <property type="entry name" value="GatB domain, N-terminal subdomain"/>
    <property type="match status" value="1"/>
</dbReference>
<keyword evidence="4 10" id="KW-0547">Nucleotide-binding</keyword>
<dbReference type="GO" id="GO:0006412">
    <property type="term" value="P:translation"/>
    <property type="evidence" value="ECO:0007669"/>
    <property type="project" value="UniProtKB-UniRule"/>
</dbReference>
<dbReference type="GeneID" id="78287537"/>
<evidence type="ECO:0000256" key="7">
    <source>
        <dbReference type="ARBA" id="ARBA00024799"/>
    </source>
</evidence>
<dbReference type="SUPFAM" id="SSF55931">
    <property type="entry name" value="Glutamine synthetase/guanido kinase"/>
    <property type="match status" value="1"/>
</dbReference>
<evidence type="ECO:0000256" key="6">
    <source>
        <dbReference type="ARBA" id="ARBA00022917"/>
    </source>
</evidence>
<dbReference type="GO" id="GO:0070681">
    <property type="term" value="P:glutaminyl-tRNAGln biosynthesis via transamidation"/>
    <property type="evidence" value="ECO:0007669"/>
    <property type="project" value="TreeGrafter"/>
</dbReference>
<dbReference type="InterPro" id="IPR017958">
    <property type="entry name" value="Gln-tRNA_amidoTrfase_suB_CS"/>
</dbReference>
<evidence type="ECO:0000256" key="9">
    <source>
        <dbReference type="ARBA" id="ARBA00047913"/>
    </source>
</evidence>
<feature type="domain" description="Asn/Gln amidotransferase" evidence="11">
    <location>
        <begin position="325"/>
        <end position="472"/>
    </location>
</feature>
<reference evidence="13" key="1">
    <citation type="submission" date="2016-10" db="EMBL/GenBank/DDBJ databases">
        <authorList>
            <person name="Varghese N."/>
            <person name="Submissions S."/>
        </authorList>
    </citation>
    <scope>NUCLEOTIDE SEQUENCE [LARGE SCALE GENOMIC DNA]</scope>
    <source>
        <strain evidence="13">DSM 1551</strain>
    </source>
</reference>
<sequence>MNFETVIGLEVHCELKTKSKMFSGAPVTFGEAPNTNANIVDLGMTGAMPVLNKSGVEFAIRVCSALNMEIDELVQFDRKNYYYSDLPKGFQITQDRYPIGRNGTMTIEVDGCKQVIEIERLHMEEDTAKQLHFDDYSLIDYNRAGIPLIEIVTKPTIRSGAAAAAYLEKLRQIFLFTEVSDAKMEEGSMRCDVNISIRPFGSDKFGTRTEIKNLNSISNVQKAIEFEVSRQEKVLISGGEVLQETRRYDEDKKETVVMRAKGDAVDYKYYPEPNILPIRLEHQWVEDIIARIPEMPESRVARYINEYNIPKTDALILVQTKEISDFFDETVKYTNYYKIACNWLLGEVQAYLNKSNLIITDTKITPEFLAKMINYIQDGTISSKQGKKVFEILMNEGKDPEVIIEENNMKQISSPEELTRIINEVLDANPQSIEDYSNGKDRAVGFLVGQIMKKTGGQANPSLTSKLLIELLKQRIS</sequence>
<comment type="subunit">
    <text evidence="2 10">Heterotrimer of A, B and C subunits.</text>
</comment>
<dbReference type="EMBL" id="FOIN01000003">
    <property type="protein sequence ID" value="SET19719.1"/>
    <property type="molecule type" value="Genomic_DNA"/>
</dbReference>
<dbReference type="Proteomes" id="UP000198558">
    <property type="component" value="Unassembled WGS sequence"/>
</dbReference>
<dbReference type="HAMAP" id="MF_00121">
    <property type="entry name" value="GatB"/>
    <property type="match status" value="1"/>
</dbReference>
<dbReference type="InterPro" id="IPR017959">
    <property type="entry name" value="Asn/Gln-tRNA_amidoTrfase_suB/E"/>
</dbReference>
<dbReference type="PANTHER" id="PTHR11659:SF0">
    <property type="entry name" value="GLUTAMYL-TRNA(GLN) AMIDOTRANSFERASE SUBUNIT B, MITOCHONDRIAL"/>
    <property type="match status" value="1"/>
</dbReference>
<name>A0A1I0CJI5_9FIRM</name>
<dbReference type="InterPro" id="IPR014746">
    <property type="entry name" value="Gln_synth/guanido_kin_cat_dom"/>
</dbReference>
<keyword evidence="6 10" id="KW-0648">Protein biosynthesis</keyword>
<dbReference type="InterPro" id="IPR006075">
    <property type="entry name" value="Asn/Gln-tRNA_Trfase_suB/E_cat"/>
</dbReference>